<proteinExistence type="inferred from homology"/>
<dbReference type="InterPro" id="IPR015424">
    <property type="entry name" value="PyrdxlP-dep_Trfase"/>
</dbReference>
<dbReference type="InterPro" id="IPR015421">
    <property type="entry name" value="PyrdxlP-dep_Trfase_major"/>
</dbReference>
<evidence type="ECO:0000256" key="4">
    <source>
        <dbReference type="ARBA" id="ARBA00022898"/>
    </source>
</evidence>
<dbReference type="Pfam" id="PF00202">
    <property type="entry name" value="Aminotran_3"/>
    <property type="match status" value="1"/>
</dbReference>
<organism evidence="6 7">
    <name type="scientific">Crystallibacter crystallopoietes</name>
    <dbReference type="NCBI Taxonomy" id="37928"/>
    <lineage>
        <taxon>Bacteria</taxon>
        <taxon>Bacillati</taxon>
        <taxon>Actinomycetota</taxon>
        <taxon>Actinomycetes</taxon>
        <taxon>Micrococcales</taxon>
        <taxon>Micrococcaceae</taxon>
        <taxon>Crystallibacter</taxon>
    </lineage>
</organism>
<gene>
    <name evidence="6" type="ORF">SAMN04489742_1738</name>
</gene>
<dbReference type="KEGG" id="acry:AC20117_08670"/>
<dbReference type="InterPro" id="IPR005814">
    <property type="entry name" value="Aminotrans_3"/>
</dbReference>
<evidence type="ECO:0000313" key="7">
    <source>
        <dbReference type="Proteomes" id="UP000181917"/>
    </source>
</evidence>
<dbReference type="Proteomes" id="UP000181917">
    <property type="component" value="Unassembled WGS sequence"/>
</dbReference>
<dbReference type="GO" id="GO:0030170">
    <property type="term" value="F:pyridoxal phosphate binding"/>
    <property type="evidence" value="ECO:0007669"/>
    <property type="project" value="InterPro"/>
</dbReference>
<dbReference type="EMBL" id="FNKH01000002">
    <property type="protein sequence ID" value="SDQ59159.1"/>
    <property type="molecule type" value="Genomic_DNA"/>
</dbReference>
<dbReference type="OrthoDB" id="9801834at2"/>
<dbReference type="CDD" id="cd00610">
    <property type="entry name" value="OAT_like"/>
    <property type="match status" value="1"/>
</dbReference>
<dbReference type="InterPro" id="IPR015422">
    <property type="entry name" value="PyrdxlP-dep_Trfase_small"/>
</dbReference>
<comment type="similarity">
    <text evidence="1 5">Belongs to the class-III pyridoxal-phosphate-dependent aminotransferase family.</text>
</comment>
<dbReference type="AlphaFoldDB" id="A0A1H1C4W5"/>
<reference evidence="6 7" key="1">
    <citation type="submission" date="2016-10" db="EMBL/GenBank/DDBJ databases">
        <authorList>
            <person name="de Groot N.N."/>
        </authorList>
    </citation>
    <scope>NUCLEOTIDE SEQUENCE [LARGE SCALE GENOMIC DNA]</scope>
    <source>
        <strain evidence="6 7">DSM 20117</strain>
    </source>
</reference>
<evidence type="ECO:0000256" key="3">
    <source>
        <dbReference type="ARBA" id="ARBA00022679"/>
    </source>
</evidence>
<dbReference type="Gene3D" id="3.40.640.10">
    <property type="entry name" value="Type I PLP-dependent aspartate aminotransferase-like (Major domain)"/>
    <property type="match status" value="1"/>
</dbReference>
<dbReference type="InterPro" id="IPR049704">
    <property type="entry name" value="Aminotrans_3_PPA_site"/>
</dbReference>
<keyword evidence="4 5" id="KW-0663">Pyridoxal phosphate</keyword>
<evidence type="ECO:0000256" key="5">
    <source>
        <dbReference type="RuleBase" id="RU003560"/>
    </source>
</evidence>
<dbReference type="SUPFAM" id="SSF53383">
    <property type="entry name" value="PLP-dependent transferases"/>
    <property type="match status" value="1"/>
</dbReference>
<keyword evidence="2 6" id="KW-0032">Aminotransferase</keyword>
<dbReference type="PANTHER" id="PTHR43094">
    <property type="entry name" value="AMINOTRANSFERASE"/>
    <property type="match status" value="1"/>
</dbReference>
<dbReference type="PANTHER" id="PTHR43094:SF1">
    <property type="entry name" value="AMINOTRANSFERASE CLASS-III"/>
    <property type="match status" value="1"/>
</dbReference>
<keyword evidence="7" id="KW-1185">Reference proteome</keyword>
<dbReference type="NCBIfam" id="NF005102">
    <property type="entry name" value="PRK06541.1"/>
    <property type="match status" value="1"/>
</dbReference>
<evidence type="ECO:0000256" key="2">
    <source>
        <dbReference type="ARBA" id="ARBA00022576"/>
    </source>
</evidence>
<evidence type="ECO:0000313" key="6">
    <source>
        <dbReference type="EMBL" id="SDQ59159.1"/>
    </source>
</evidence>
<keyword evidence="3 6" id="KW-0808">Transferase</keyword>
<accession>A0A1H1C4W5</accession>
<evidence type="ECO:0000256" key="1">
    <source>
        <dbReference type="ARBA" id="ARBA00008954"/>
    </source>
</evidence>
<dbReference type="STRING" id="37928.SAMN04489742_1738"/>
<name>A0A1H1C4W5_9MICC</name>
<dbReference type="RefSeq" id="WP_074700073.1">
    <property type="nucleotide sequence ID" value="NZ_CP018863.1"/>
</dbReference>
<protein>
    <submittedName>
        <fullName evidence="6">Adenosylmethionine-8-amino-7-oxononanoate aminotransferase</fullName>
    </submittedName>
</protein>
<dbReference type="GO" id="GO:0008483">
    <property type="term" value="F:transaminase activity"/>
    <property type="evidence" value="ECO:0007669"/>
    <property type="project" value="UniProtKB-KW"/>
</dbReference>
<dbReference type="PROSITE" id="PS00600">
    <property type="entry name" value="AA_TRANSFER_CLASS_3"/>
    <property type="match status" value="1"/>
</dbReference>
<dbReference type="FunFam" id="3.40.640.10:FF:000014">
    <property type="entry name" value="Adenosylmethionine-8-amino-7-oxononanoate aminotransferase, probable"/>
    <property type="match status" value="1"/>
</dbReference>
<sequence>MTNSENRTLAQRHLFPHFTTGKAWRDPNLPIIVSGEGCYLIDEDGNRFLDGLAGLFCVNMGHGRTDIPAAATKQMSKLAYWTNWGSAHPAAVEAATTIASLAPGDLDVTFFVNSGSEAVESAIKFARQYHRSQGQPERTKIIARNMAYHGTTLGALAVTGIPAYKEAFGELMPGVRHVPNTLGETIPEGGTAADLPSIQAILQVIEEEGAHTIAALFAEPVQNSRGALVPPPGYWQELRAICDRFGILLVADEVICGFGRLGEWFGSTKYDVVPDLLTFAKGSTSGYAPLGGVLIRTPLANALLDSPAAGIFTHGATWGGHPVSTAVAVANLGALQEENIPGNVRSLEPYFQAGLNQIRDAHRSVLEWRGTGFFYAIELTGDRESGRTLTPEQSKELLGSVMPKAMREVNLITRPDNRGATMLVLSPPLVADQAVLDDLLTKVDHVMSATDKHLGL</sequence>
<dbReference type="Gene3D" id="3.90.1150.10">
    <property type="entry name" value="Aspartate Aminotransferase, domain 1"/>
    <property type="match status" value="1"/>
</dbReference>